<proteinExistence type="predicted"/>
<gene>
    <name evidence="5" type="primary">LOC123392542</name>
</gene>
<dbReference type="PROSITE" id="PS50009">
    <property type="entry name" value="RASGEF_CAT"/>
    <property type="match status" value="1"/>
</dbReference>
<dbReference type="Proteomes" id="UP000000715">
    <property type="component" value="Unplaced"/>
</dbReference>
<dbReference type="Gene3D" id="1.10.840.10">
    <property type="entry name" value="Ras guanine-nucleotide exchange factors catalytic domain"/>
    <property type="match status" value="1"/>
</dbReference>
<dbReference type="GO" id="GO:0005085">
    <property type="term" value="F:guanyl-nucleotide exchange factor activity"/>
    <property type="evidence" value="ECO:0007669"/>
    <property type="project" value="UniProtKB-KW"/>
</dbReference>
<dbReference type="SMART" id="SM00147">
    <property type="entry name" value="RasGEF"/>
    <property type="match status" value="1"/>
</dbReference>
<name>A0A8U0S8I1_MUSPF</name>
<dbReference type="AlphaFoldDB" id="A0A8U0S8I1"/>
<dbReference type="InterPro" id="IPR023578">
    <property type="entry name" value="Ras_GEF_dom_sf"/>
</dbReference>
<evidence type="ECO:0000313" key="4">
    <source>
        <dbReference type="Proteomes" id="UP000000715"/>
    </source>
</evidence>
<dbReference type="GO" id="GO:0005886">
    <property type="term" value="C:plasma membrane"/>
    <property type="evidence" value="ECO:0007669"/>
    <property type="project" value="TreeGrafter"/>
</dbReference>
<evidence type="ECO:0000259" key="3">
    <source>
        <dbReference type="PROSITE" id="PS50009"/>
    </source>
</evidence>
<dbReference type="RefSeq" id="XP_044937917.1">
    <property type="nucleotide sequence ID" value="XM_045081982.1"/>
</dbReference>
<dbReference type="InterPro" id="IPR008937">
    <property type="entry name" value="Ras-like_GEF"/>
</dbReference>
<dbReference type="GeneID" id="123392542"/>
<evidence type="ECO:0000256" key="1">
    <source>
        <dbReference type="ARBA" id="ARBA00022658"/>
    </source>
</evidence>
<dbReference type="PANTHER" id="PTHR23113:SF223">
    <property type="entry name" value="RAL-GDS-RELATED PROTEIN"/>
    <property type="match status" value="1"/>
</dbReference>
<dbReference type="InterPro" id="IPR001895">
    <property type="entry name" value="RASGEF_cat_dom"/>
</dbReference>
<dbReference type="PANTHER" id="PTHR23113">
    <property type="entry name" value="GUANINE NUCLEOTIDE EXCHANGE FACTOR"/>
    <property type="match status" value="1"/>
</dbReference>
<accession>A0A8U0S8I1</accession>
<reference evidence="5" key="1">
    <citation type="submission" date="2025-08" db="UniProtKB">
        <authorList>
            <consortium name="RefSeq"/>
        </authorList>
    </citation>
    <scope>IDENTIFICATION</scope>
    <source>
        <tissue evidence="5">Brain</tissue>
    </source>
</reference>
<sequence length="272" mass="30450">MPPWEHHLERPPGHGVIRELFKKVVPHQCLGSVWSRRNRPGNEHLAPTVRATIAQFNAVASCIVTTCLGDPSMTARDRAVVVGHWIRVAKACQILGNYSSLRAILAALQSPPIHRLQRTWDNVSRKSFRTFQKLCREDNPQGRELLIKTRPSNKLASLVRQLQRARKGLPKKGVVPYLGTFLCDLVVLDTAMEDYLEGNEINHRKKNKVSIRSPGCREGQATPIRDAPGKNIAWLHPLPSISHFLGQVAKNEVQDPSSQSVGIQKGIKENFP</sequence>
<dbReference type="InterPro" id="IPR036964">
    <property type="entry name" value="RASGEF_cat_dom_sf"/>
</dbReference>
<dbReference type="GO" id="GO:0007265">
    <property type="term" value="P:Ras protein signal transduction"/>
    <property type="evidence" value="ECO:0007669"/>
    <property type="project" value="TreeGrafter"/>
</dbReference>
<evidence type="ECO:0000313" key="5">
    <source>
        <dbReference type="RefSeq" id="XP_044937917.1"/>
    </source>
</evidence>
<dbReference type="Pfam" id="PF00617">
    <property type="entry name" value="RasGEF"/>
    <property type="match status" value="1"/>
</dbReference>
<evidence type="ECO:0000256" key="2">
    <source>
        <dbReference type="PROSITE-ProRule" id="PRU00168"/>
    </source>
</evidence>
<protein>
    <submittedName>
        <fullName evidence="5">LOW QUALITY PROTEIN: ral guanine nucleotide dissociation stimulator-like</fullName>
    </submittedName>
</protein>
<organism evidence="4 5">
    <name type="scientific">Mustela putorius furo</name>
    <name type="common">European domestic ferret</name>
    <name type="synonym">Mustela furo</name>
    <dbReference type="NCBI Taxonomy" id="9669"/>
    <lineage>
        <taxon>Eukaryota</taxon>
        <taxon>Metazoa</taxon>
        <taxon>Chordata</taxon>
        <taxon>Craniata</taxon>
        <taxon>Vertebrata</taxon>
        <taxon>Euteleostomi</taxon>
        <taxon>Mammalia</taxon>
        <taxon>Eutheria</taxon>
        <taxon>Laurasiatheria</taxon>
        <taxon>Carnivora</taxon>
        <taxon>Caniformia</taxon>
        <taxon>Musteloidea</taxon>
        <taxon>Mustelidae</taxon>
        <taxon>Mustelinae</taxon>
        <taxon>Mustela</taxon>
    </lineage>
</organism>
<dbReference type="CDD" id="cd00155">
    <property type="entry name" value="RasGEF"/>
    <property type="match status" value="1"/>
</dbReference>
<keyword evidence="1 2" id="KW-0344">Guanine-nucleotide releasing factor</keyword>
<dbReference type="OrthoDB" id="26687at2759"/>
<dbReference type="SUPFAM" id="SSF48366">
    <property type="entry name" value="Ras GEF"/>
    <property type="match status" value="1"/>
</dbReference>
<feature type="domain" description="Ras-GEF" evidence="3">
    <location>
        <begin position="5"/>
        <end position="257"/>
    </location>
</feature>
<keyword evidence="4" id="KW-1185">Reference proteome</keyword>